<dbReference type="AlphaFoldDB" id="A0AAV7ETE5"/>
<dbReference type="EMBL" id="JAINDJ010000004">
    <property type="protein sequence ID" value="KAG9451360.1"/>
    <property type="molecule type" value="Genomic_DNA"/>
</dbReference>
<dbReference type="InterPro" id="IPR053264">
    <property type="entry name" value="Lipoate-ligase_2_inactive"/>
</dbReference>
<gene>
    <name evidence="2" type="ORF">H6P81_011325</name>
</gene>
<evidence type="ECO:0000313" key="2">
    <source>
        <dbReference type="EMBL" id="KAG9451360.1"/>
    </source>
</evidence>
<sequence>MTIFRTAKDVALPVMNLLKLKSTPIMQQLHLEQRLLRTSTENWCIINQGINPPAIVMGTSGNPSELIEIESVLREGIPVIRRFSGGGTVIVDEGTIFVTLICGKDAVPDLQPYPRSIMSWTGELYGKAFEGTADFRLRENDYVFGDLKFGGNAQSITKDRWLHHTSFLWDYDVRNMTYLRMPRRRPEYRRARNHKEFLCAMKNYLPTRSTFIAKTIAALETHFSMRQAPSDIENSHRNTEFPNSAVLLTKLELEEALEFQRQELEPLLQQS</sequence>
<accession>A0AAV7ETE5</accession>
<dbReference type="InterPro" id="IPR004143">
    <property type="entry name" value="BPL_LPL_catalytic"/>
</dbReference>
<dbReference type="Proteomes" id="UP000825729">
    <property type="component" value="Unassembled WGS sequence"/>
</dbReference>
<dbReference type="PANTHER" id="PTHR43506">
    <property type="entry name" value="BIOTIN/LIPOATE A/B PROTEIN LIGASE FAMILY"/>
    <property type="match status" value="1"/>
</dbReference>
<keyword evidence="3" id="KW-1185">Reference proteome</keyword>
<comment type="caution">
    <text evidence="2">The sequence shown here is derived from an EMBL/GenBank/DDBJ whole genome shotgun (WGS) entry which is preliminary data.</text>
</comment>
<dbReference type="Gene3D" id="3.30.930.10">
    <property type="entry name" value="Bira Bifunctional Protein, Domain 2"/>
    <property type="match status" value="1"/>
</dbReference>
<feature type="domain" description="BPL/LPL catalytic" evidence="1">
    <location>
        <begin position="40"/>
        <end position="227"/>
    </location>
</feature>
<evidence type="ECO:0000313" key="3">
    <source>
        <dbReference type="Proteomes" id="UP000825729"/>
    </source>
</evidence>
<dbReference type="PROSITE" id="PS51733">
    <property type="entry name" value="BPL_LPL_CATALYTIC"/>
    <property type="match status" value="1"/>
</dbReference>
<reference evidence="2 3" key="1">
    <citation type="submission" date="2021-07" db="EMBL/GenBank/DDBJ databases">
        <title>The Aristolochia fimbriata genome: insights into angiosperm evolution, floral development and chemical biosynthesis.</title>
        <authorList>
            <person name="Jiao Y."/>
        </authorList>
    </citation>
    <scope>NUCLEOTIDE SEQUENCE [LARGE SCALE GENOMIC DNA]</scope>
    <source>
        <strain evidence="2">IBCAS-2021</strain>
        <tissue evidence="2">Leaf</tissue>
    </source>
</reference>
<dbReference type="CDD" id="cd16443">
    <property type="entry name" value="LplA"/>
    <property type="match status" value="1"/>
</dbReference>
<evidence type="ECO:0000259" key="1">
    <source>
        <dbReference type="PROSITE" id="PS51733"/>
    </source>
</evidence>
<proteinExistence type="predicted"/>
<organism evidence="2 3">
    <name type="scientific">Aristolochia fimbriata</name>
    <name type="common">White veined hardy Dutchman's pipe vine</name>
    <dbReference type="NCBI Taxonomy" id="158543"/>
    <lineage>
        <taxon>Eukaryota</taxon>
        <taxon>Viridiplantae</taxon>
        <taxon>Streptophyta</taxon>
        <taxon>Embryophyta</taxon>
        <taxon>Tracheophyta</taxon>
        <taxon>Spermatophyta</taxon>
        <taxon>Magnoliopsida</taxon>
        <taxon>Magnoliidae</taxon>
        <taxon>Piperales</taxon>
        <taxon>Aristolochiaceae</taxon>
        <taxon>Aristolochia</taxon>
    </lineage>
</organism>
<dbReference type="PANTHER" id="PTHR43506:SF1">
    <property type="entry name" value="BPL_LPL CATALYTIC DOMAIN-CONTAINING PROTEIN"/>
    <property type="match status" value="1"/>
</dbReference>
<name>A0AAV7ETE5_ARIFI</name>
<dbReference type="FunFam" id="3.30.930.10:FF:000077">
    <property type="entry name" value="Putative lipoate-protein ligase A"/>
    <property type="match status" value="1"/>
</dbReference>
<dbReference type="InterPro" id="IPR045864">
    <property type="entry name" value="aa-tRNA-synth_II/BPL/LPL"/>
</dbReference>
<dbReference type="SUPFAM" id="SSF55681">
    <property type="entry name" value="Class II aaRS and biotin synthetases"/>
    <property type="match status" value="1"/>
</dbReference>
<dbReference type="Pfam" id="PF21948">
    <property type="entry name" value="LplA-B_cat"/>
    <property type="match status" value="1"/>
</dbReference>
<protein>
    <recommendedName>
        <fullName evidence="1">BPL/LPL catalytic domain-containing protein</fullName>
    </recommendedName>
</protein>